<protein>
    <submittedName>
        <fullName evidence="1">Uncharacterized protein</fullName>
    </submittedName>
</protein>
<keyword evidence="2" id="KW-1185">Reference proteome</keyword>
<sequence>MTVTTAKPAAASRSESSLDVAERCFQTLSVDPAPLSLDCDQLNAAATVQGIDLGLPAGQVPLLVLRDWLIDNPQAFAASDTVWRQLVERARLDGPSWVVAAAGMAAPALLCQAAQLRDRFADADTDDINNELLTGFLEAVRDRLDLTGSGLFAGLRMAAWRAAWRMLTAEPGTEPVADVEHAVPASRAPRPMSAHPDLLVARAVELGVLDATEAAAWIDIRLGHKAPEPHAAAMGISTDALRMRLTRADIRLHAAITSGALSEMVSDSDRERMRARAAARAGLRRRNTAAAATAARVGRLLRQPVSHRLAC</sequence>
<dbReference type="AlphaFoldDB" id="A0A8J3BRG1"/>
<dbReference type="EMBL" id="BMQC01000008">
    <property type="protein sequence ID" value="GGK31291.1"/>
    <property type="molecule type" value="Genomic_DNA"/>
</dbReference>
<evidence type="ECO:0000313" key="1">
    <source>
        <dbReference type="EMBL" id="GGK31291.1"/>
    </source>
</evidence>
<evidence type="ECO:0000313" key="2">
    <source>
        <dbReference type="Proteomes" id="UP000662200"/>
    </source>
</evidence>
<proteinExistence type="predicted"/>
<organism evidence="1 2">
    <name type="scientific">Pilimelia terevasa</name>
    <dbReference type="NCBI Taxonomy" id="53372"/>
    <lineage>
        <taxon>Bacteria</taxon>
        <taxon>Bacillati</taxon>
        <taxon>Actinomycetota</taxon>
        <taxon>Actinomycetes</taxon>
        <taxon>Micromonosporales</taxon>
        <taxon>Micromonosporaceae</taxon>
        <taxon>Pilimelia</taxon>
    </lineage>
</organism>
<comment type="caution">
    <text evidence="1">The sequence shown here is derived from an EMBL/GenBank/DDBJ whole genome shotgun (WGS) entry which is preliminary data.</text>
</comment>
<reference evidence="1" key="1">
    <citation type="journal article" date="2014" name="Int. J. Syst. Evol. Microbiol.">
        <title>Complete genome sequence of Corynebacterium casei LMG S-19264T (=DSM 44701T), isolated from a smear-ripened cheese.</title>
        <authorList>
            <consortium name="US DOE Joint Genome Institute (JGI-PGF)"/>
            <person name="Walter F."/>
            <person name="Albersmeier A."/>
            <person name="Kalinowski J."/>
            <person name="Ruckert C."/>
        </authorList>
    </citation>
    <scope>NUCLEOTIDE SEQUENCE</scope>
    <source>
        <strain evidence="1">JCM 3091</strain>
    </source>
</reference>
<dbReference type="Proteomes" id="UP000662200">
    <property type="component" value="Unassembled WGS sequence"/>
</dbReference>
<reference evidence="1" key="2">
    <citation type="submission" date="2020-09" db="EMBL/GenBank/DDBJ databases">
        <authorList>
            <person name="Sun Q."/>
            <person name="Ohkuma M."/>
        </authorList>
    </citation>
    <scope>NUCLEOTIDE SEQUENCE</scope>
    <source>
        <strain evidence="1">JCM 3091</strain>
    </source>
</reference>
<accession>A0A8J3BRG1</accession>
<dbReference type="RefSeq" id="WP_189114474.1">
    <property type="nucleotide sequence ID" value="NZ_BMQC01000008.1"/>
</dbReference>
<name>A0A8J3BRG1_9ACTN</name>
<gene>
    <name evidence="1" type="ORF">GCM10010124_25070</name>
</gene>